<dbReference type="AlphaFoldDB" id="A0AA36IJ73"/>
<dbReference type="SUPFAM" id="SSF81631">
    <property type="entry name" value="PAP/OAS1 substrate-binding domain"/>
    <property type="match status" value="1"/>
</dbReference>
<proteinExistence type="predicted"/>
<dbReference type="GO" id="GO:0001730">
    <property type="term" value="F:2'-5'-oligoadenylate synthetase activity"/>
    <property type="evidence" value="ECO:0007669"/>
    <property type="project" value="TreeGrafter"/>
</dbReference>
<name>A0AA36IJ73_9DINO</name>
<dbReference type="PANTHER" id="PTHR11258">
    <property type="entry name" value="2-5 OLIGOADENYLATE SYNTHETASE"/>
    <property type="match status" value="1"/>
</dbReference>
<feature type="domain" description="2'-5'-oligoadenylate synthetase 1" evidence="1">
    <location>
        <begin position="76"/>
        <end position="223"/>
    </location>
</feature>
<comment type="caution">
    <text evidence="2">The sequence shown here is derived from an EMBL/GenBank/DDBJ whole genome shotgun (WGS) entry which is preliminary data.</text>
</comment>
<reference evidence="2" key="1">
    <citation type="submission" date="2023-08" db="EMBL/GenBank/DDBJ databases">
        <authorList>
            <person name="Chen Y."/>
            <person name="Shah S."/>
            <person name="Dougan E. K."/>
            <person name="Thang M."/>
            <person name="Chan C."/>
        </authorList>
    </citation>
    <scope>NUCLEOTIDE SEQUENCE</scope>
</reference>
<gene>
    <name evidence="2" type="ORF">EVOR1521_LOCUS14194</name>
</gene>
<organism evidence="2 3">
    <name type="scientific">Effrenium voratum</name>
    <dbReference type="NCBI Taxonomy" id="2562239"/>
    <lineage>
        <taxon>Eukaryota</taxon>
        <taxon>Sar</taxon>
        <taxon>Alveolata</taxon>
        <taxon>Dinophyceae</taxon>
        <taxon>Suessiales</taxon>
        <taxon>Symbiodiniaceae</taxon>
        <taxon>Effrenium</taxon>
    </lineage>
</organism>
<dbReference type="GO" id="GO:0016020">
    <property type="term" value="C:membrane"/>
    <property type="evidence" value="ECO:0007669"/>
    <property type="project" value="TreeGrafter"/>
</dbReference>
<evidence type="ECO:0000313" key="3">
    <source>
        <dbReference type="Proteomes" id="UP001178507"/>
    </source>
</evidence>
<evidence type="ECO:0000313" key="2">
    <source>
        <dbReference type="EMBL" id="CAJ1388295.1"/>
    </source>
</evidence>
<dbReference type="GO" id="GO:0005829">
    <property type="term" value="C:cytosol"/>
    <property type="evidence" value="ECO:0007669"/>
    <property type="project" value="TreeGrafter"/>
</dbReference>
<accession>A0AA36IJ73</accession>
<dbReference type="PANTHER" id="PTHR11258:SF11">
    <property type="entry name" value="C2H2-TYPE DOMAIN-CONTAINING PROTEIN"/>
    <property type="match status" value="1"/>
</dbReference>
<dbReference type="GO" id="GO:0005654">
    <property type="term" value="C:nucleoplasm"/>
    <property type="evidence" value="ECO:0007669"/>
    <property type="project" value="TreeGrafter"/>
</dbReference>
<dbReference type="EMBL" id="CAUJNA010001668">
    <property type="protein sequence ID" value="CAJ1388295.1"/>
    <property type="molecule type" value="Genomic_DNA"/>
</dbReference>
<keyword evidence="3" id="KW-1185">Reference proteome</keyword>
<dbReference type="Proteomes" id="UP001178507">
    <property type="component" value="Unassembled WGS sequence"/>
</dbReference>
<dbReference type="GO" id="GO:0003725">
    <property type="term" value="F:double-stranded RNA binding"/>
    <property type="evidence" value="ECO:0007669"/>
    <property type="project" value="TreeGrafter"/>
</dbReference>
<sequence length="228" mass="25897">MGKGTGAGVCPADAEVVFFINTFAPEAQWLHQLLPAVAALLSQRLKGVTLAQDAVLLSSSPPVPRLELRFAAERSYRQAKAMAKHDPQAWRWQTSFVEQRVRFVARQPGSVKATIRLLKWWRNQQEWSAPIFQPSDEILELTVIHAAQSKKAADQREAVVHVLDLLSSFQELRVIWTNFYSQGEIWGPLLLQRPLVMDPANPCANLARPEVFQCCELMQHARSTHFFW</sequence>
<evidence type="ECO:0000259" key="1">
    <source>
        <dbReference type="Pfam" id="PF10421"/>
    </source>
</evidence>
<dbReference type="InterPro" id="IPR018952">
    <property type="entry name" value="2-5-oligoAdlate_synth_1_dom2/C"/>
</dbReference>
<dbReference type="Pfam" id="PF10421">
    <property type="entry name" value="OAS1_C"/>
    <property type="match status" value="1"/>
</dbReference>
<protein>
    <recommendedName>
        <fullName evidence="1">2'-5'-oligoadenylate synthetase 1 domain-containing protein</fullName>
    </recommendedName>
</protein>
<dbReference type="Gene3D" id="1.10.1410.20">
    <property type="entry name" value="2'-5'-oligoadenylate synthetase 1, domain 2"/>
    <property type="match status" value="1"/>
</dbReference>